<evidence type="ECO:0000313" key="10">
    <source>
        <dbReference type="EMBL" id="SFZ83220.1"/>
    </source>
</evidence>
<name>A0A1K2HWM8_9HYPH</name>
<dbReference type="STRING" id="665118.SAMN02983003_1523"/>
<dbReference type="AlphaFoldDB" id="A0A1K2HWM8"/>
<evidence type="ECO:0000256" key="1">
    <source>
        <dbReference type="ARBA" id="ARBA00004651"/>
    </source>
</evidence>
<keyword evidence="6 8" id="KW-1133">Transmembrane helix</keyword>
<reference evidence="10 11" key="1">
    <citation type="submission" date="2016-11" db="EMBL/GenBank/DDBJ databases">
        <authorList>
            <person name="Jaros S."/>
            <person name="Januszkiewicz K."/>
            <person name="Wedrychowicz H."/>
        </authorList>
    </citation>
    <scope>NUCLEOTIDE SEQUENCE [LARGE SCALE GENOMIC DNA]</scope>
    <source>
        <strain evidence="10 11">ATCC 23634</strain>
    </source>
</reference>
<dbReference type="PROSITE" id="PS50928">
    <property type="entry name" value="ABC_TM1"/>
    <property type="match status" value="1"/>
</dbReference>
<proteinExistence type="inferred from homology"/>
<feature type="transmembrane region" description="Helical" evidence="8">
    <location>
        <begin position="258"/>
        <end position="276"/>
    </location>
</feature>
<keyword evidence="4" id="KW-1003">Cell membrane</keyword>
<dbReference type="OrthoDB" id="9807047at2"/>
<feature type="transmembrane region" description="Helical" evidence="8">
    <location>
        <begin position="207"/>
        <end position="227"/>
    </location>
</feature>
<dbReference type="EMBL" id="FPKU01000001">
    <property type="protein sequence ID" value="SFZ83220.1"/>
    <property type="molecule type" value="Genomic_DNA"/>
</dbReference>
<dbReference type="PANTHER" id="PTHR42929:SF1">
    <property type="entry name" value="INNER MEMBRANE ABC TRANSPORTER PERMEASE PROTEIN YDCU-RELATED"/>
    <property type="match status" value="1"/>
</dbReference>
<evidence type="ECO:0000259" key="9">
    <source>
        <dbReference type="PROSITE" id="PS50928"/>
    </source>
</evidence>
<evidence type="ECO:0000313" key="11">
    <source>
        <dbReference type="Proteomes" id="UP000183447"/>
    </source>
</evidence>
<evidence type="ECO:0000256" key="3">
    <source>
        <dbReference type="ARBA" id="ARBA00022448"/>
    </source>
</evidence>
<accession>A0A1K2HWM8</accession>
<keyword evidence="5 8" id="KW-0812">Transmembrane</keyword>
<dbReference type="Pfam" id="PF00528">
    <property type="entry name" value="BPD_transp_1"/>
    <property type="match status" value="1"/>
</dbReference>
<organism evidence="10 11">
    <name type="scientific">Devosia enhydra</name>
    <dbReference type="NCBI Taxonomy" id="665118"/>
    <lineage>
        <taxon>Bacteria</taxon>
        <taxon>Pseudomonadati</taxon>
        <taxon>Pseudomonadota</taxon>
        <taxon>Alphaproteobacteria</taxon>
        <taxon>Hyphomicrobiales</taxon>
        <taxon>Devosiaceae</taxon>
        <taxon>Devosia</taxon>
    </lineage>
</organism>
<evidence type="ECO:0000256" key="8">
    <source>
        <dbReference type="RuleBase" id="RU363032"/>
    </source>
</evidence>
<sequence length="288" mass="31647">MTASPAIRRITLALLLAPLMLWLGLLVVIPHIDMLLLSFTEKTGVRQYQPGLANYRTFFVEPVYWTIFLRTALMSILATLLTLVIGFPVAYFIAKLARGRSKAFLFLLCLVPFWVSELVRTFGWMILLRETGLVSGALQALGLVSGPVELLYNDAAIMVGLVYTSMLFMVVPLITALDSLDDSFIEAGYDLGGSGWSILREIVIPHAMPGIVSGSIVVFMLSLGNYLTPVLLGGKDSLWFTGAIYTQFITRFNWEQGAAFGMLLLVLSSLIVWLGLKLSGQTLSRTVG</sequence>
<keyword evidence="11" id="KW-1185">Reference proteome</keyword>
<dbReference type="PANTHER" id="PTHR42929">
    <property type="entry name" value="INNER MEMBRANE ABC TRANSPORTER PERMEASE PROTEIN YDCU-RELATED-RELATED"/>
    <property type="match status" value="1"/>
</dbReference>
<evidence type="ECO:0000256" key="4">
    <source>
        <dbReference type="ARBA" id="ARBA00022475"/>
    </source>
</evidence>
<evidence type="ECO:0000256" key="5">
    <source>
        <dbReference type="ARBA" id="ARBA00022692"/>
    </source>
</evidence>
<dbReference type="SUPFAM" id="SSF161098">
    <property type="entry name" value="MetI-like"/>
    <property type="match status" value="1"/>
</dbReference>
<evidence type="ECO:0000256" key="7">
    <source>
        <dbReference type="ARBA" id="ARBA00023136"/>
    </source>
</evidence>
<dbReference type="GO" id="GO:0055085">
    <property type="term" value="P:transmembrane transport"/>
    <property type="evidence" value="ECO:0007669"/>
    <property type="project" value="InterPro"/>
</dbReference>
<dbReference type="RefSeq" id="WP_072340444.1">
    <property type="nucleotide sequence ID" value="NZ_FPKU01000001.1"/>
</dbReference>
<dbReference type="Gene3D" id="1.10.3720.10">
    <property type="entry name" value="MetI-like"/>
    <property type="match status" value="1"/>
</dbReference>
<keyword evidence="3 8" id="KW-0813">Transport</keyword>
<feature type="transmembrane region" description="Helical" evidence="8">
    <location>
        <begin position="155"/>
        <end position="177"/>
    </location>
</feature>
<evidence type="ECO:0000256" key="2">
    <source>
        <dbReference type="ARBA" id="ARBA00007069"/>
    </source>
</evidence>
<gene>
    <name evidence="10" type="ORF">SAMN02983003_1523</name>
</gene>
<feature type="transmembrane region" description="Helical" evidence="8">
    <location>
        <begin position="12"/>
        <end position="32"/>
    </location>
</feature>
<dbReference type="GO" id="GO:0005886">
    <property type="term" value="C:plasma membrane"/>
    <property type="evidence" value="ECO:0007669"/>
    <property type="project" value="UniProtKB-SubCell"/>
</dbReference>
<keyword evidence="7 8" id="KW-0472">Membrane</keyword>
<feature type="transmembrane region" description="Helical" evidence="8">
    <location>
        <begin position="67"/>
        <end position="93"/>
    </location>
</feature>
<dbReference type="CDD" id="cd06261">
    <property type="entry name" value="TM_PBP2"/>
    <property type="match status" value="1"/>
</dbReference>
<evidence type="ECO:0000256" key="6">
    <source>
        <dbReference type="ARBA" id="ARBA00022989"/>
    </source>
</evidence>
<protein>
    <submittedName>
        <fullName evidence="10">Spermidine/putrescine transport system permease protein</fullName>
    </submittedName>
</protein>
<feature type="domain" description="ABC transmembrane type-1" evidence="9">
    <location>
        <begin position="68"/>
        <end position="275"/>
    </location>
</feature>
<feature type="transmembrane region" description="Helical" evidence="8">
    <location>
        <begin position="105"/>
        <end position="127"/>
    </location>
</feature>
<dbReference type="InterPro" id="IPR035906">
    <property type="entry name" value="MetI-like_sf"/>
</dbReference>
<comment type="similarity">
    <text evidence="2">Belongs to the binding-protein-dependent transport system permease family. CysTW subfamily.</text>
</comment>
<dbReference type="Proteomes" id="UP000183447">
    <property type="component" value="Unassembled WGS sequence"/>
</dbReference>
<comment type="subcellular location">
    <subcellularLocation>
        <location evidence="1 8">Cell membrane</location>
        <topology evidence="1 8">Multi-pass membrane protein</topology>
    </subcellularLocation>
</comment>
<dbReference type="InterPro" id="IPR000515">
    <property type="entry name" value="MetI-like"/>
</dbReference>